<accession>A0A550JFF0</accession>
<evidence type="ECO:0000256" key="1">
    <source>
        <dbReference type="SAM" id="Phobius"/>
    </source>
</evidence>
<dbReference type="EMBL" id="VJVV01000005">
    <property type="protein sequence ID" value="TRO81913.1"/>
    <property type="molecule type" value="Genomic_DNA"/>
</dbReference>
<sequence>MYRIIGYLALFEVLGLLGFIVSSRGPEGMVARYLPLLLAFVAVVFVAYLKAKAFSYREIVYISVAVSAVFILVVQILGFTVYPGLAKGMDFLSGENLVRTGVMLSVGTVGHFLLLSLVRIGRIL</sequence>
<reference evidence="2 3" key="1">
    <citation type="submission" date="2019-07" db="EMBL/GenBank/DDBJ databases">
        <title>Insights of Desulfuromonas acetexigens electromicrobiology.</title>
        <authorList>
            <person name="Katuri K."/>
            <person name="Sapireddy V."/>
            <person name="Shaw D.R."/>
            <person name="Saikaly P."/>
        </authorList>
    </citation>
    <scope>NUCLEOTIDE SEQUENCE [LARGE SCALE GENOMIC DNA]</scope>
    <source>
        <strain evidence="2 3">2873</strain>
    </source>
</reference>
<organism evidence="2 3">
    <name type="scientific">Trichloromonas acetexigens</name>
    <dbReference type="NCBI Taxonomy" id="38815"/>
    <lineage>
        <taxon>Bacteria</taxon>
        <taxon>Pseudomonadati</taxon>
        <taxon>Thermodesulfobacteriota</taxon>
        <taxon>Desulfuromonadia</taxon>
        <taxon>Desulfuromonadales</taxon>
        <taxon>Trichloromonadaceae</taxon>
        <taxon>Trichloromonas</taxon>
    </lineage>
</organism>
<protein>
    <submittedName>
        <fullName evidence="2">Uncharacterized protein</fullName>
    </submittedName>
</protein>
<feature type="transmembrane region" description="Helical" evidence="1">
    <location>
        <begin position="61"/>
        <end position="85"/>
    </location>
</feature>
<comment type="caution">
    <text evidence="2">The sequence shown here is derived from an EMBL/GenBank/DDBJ whole genome shotgun (WGS) entry which is preliminary data.</text>
</comment>
<dbReference type="Proteomes" id="UP000317155">
    <property type="component" value="Unassembled WGS sequence"/>
</dbReference>
<feature type="transmembrane region" description="Helical" evidence="1">
    <location>
        <begin position="30"/>
        <end position="49"/>
    </location>
</feature>
<feature type="transmembrane region" description="Helical" evidence="1">
    <location>
        <begin position="7"/>
        <end position="24"/>
    </location>
</feature>
<evidence type="ECO:0000313" key="2">
    <source>
        <dbReference type="EMBL" id="TRO81913.1"/>
    </source>
</evidence>
<keyword evidence="3" id="KW-1185">Reference proteome</keyword>
<dbReference type="AlphaFoldDB" id="A0A550JFF0"/>
<feature type="transmembrane region" description="Helical" evidence="1">
    <location>
        <begin position="97"/>
        <end position="118"/>
    </location>
</feature>
<keyword evidence="1" id="KW-0472">Membrane</keyword>
<keyword evidence="1" id="KW-0812">Transmembrane</keyword>
<gene>
    <name evidence="2" type="ORF">FL622_08940</name>
</gene>
<name>A0A550JFF0_9BACT</name>
<evidence type="ECO:0000313" key="3">
    <source>
        <dbReference type="Proteomes" id="UP000317155"/>
    </source>
</evidence>
<dbReference type="RefSeq" id="WP_092057740.1">
    <property type="nucleotide sequence ID" value="NZ_FOJJ01000037.1"/>
</dbReference>
<keyword evidence="1" id="KW-1133">Transmembrane helix</keyword>
<proteinExistence type="predicted"/>